<accession>A0A2C5X0N8</accession>
<evidence type="ECO:0000313" key="2">
    <source>
        <dbReference type="Proteomes" id="UP000222788"/>
    </source>
</evidence>
<reference evidence="1 2" key="2">
    <citation type="journal article" date="2013" name="IMA Fungus">
        <title>IMA Genome-F 1: Ceratocystis fimbriata: Draft nuclear genome sequence for the plant pathogen, Ceratocystis fimbriata.</title>
        <authorList>
            <person name="Wilken P.M."/>
            <person name="Steenkamp E.T."/>
            <person name="Wingfield M.J."/>
            <person name="de Beer Z.W."/>
            <person name="Wingfield B.D."/>
        </authorList>
    </citation>
    <scope>NUCLEOTIDE SEQUENCE [LARGE SCALE GENOMIC DNA]</scope>
    <source>
        <strain evidence="1 2">CBS 114723</strain>
    </source>
</reference>
<name>A0A2C5X0N8_9PEZI</name>
<sequence>MIGRLCKDIPLYVALSMHPHKHEGDAAFSQYHWSIIAGPSFETPLSKGTRYHLIYTKEGDEYVPRVEKDRIPLGIGSGLVVRAKIGMLTKMQDLERIVTGLPVVNLVEPTCEMWVAQIVSTLNKRANILRKWCLEWYMVRAWVLAMAEDSGRGYKTDMSYNRVVDLAKRMRSLPDQRYFSMRPVLVQANNFADDMSSALSLTSTESLAEKMCQ</sequence>
<dbReference type="Pfam" id="PF21858">
    <property type="entry name" value="DUF6914"/>
    <property type="match status" value="1"/>
</dbReference>
<dbReference type="EMBL" id="APWK03000044">
    <property type="protein sequence ID" value="PHH53388.1"/>
    <property type="molecule type" value="Genomic_DNA"/>
</dbReference>
<dbReference type="AlphaFoldDB" id="A0A2C5X0N8"/>
<evidence type="ECO:0000313" key="1">
    <source>
        <dbReference type="EMBL" id="PHH53388.1"/>
    </source>
</evidence>
<keyword evidence="2" id="KW-1185">Reference proteome</keyword>
<reference evidence="1 2" key="1">
    <citation type="journal article" date="2013" name="Fungal Biol.">
        <title>Analysis of microsatellite markers in the genome of the plant pathogen Ceratocystis fimbriata.</title>
        <authorList>
            <person name="Simpson M.C."/>
            <person name="Wilken P.M."/>
            <person name="Coetzee M.P."/>
            <person name="Wingfield M.J."/>
            <person name="Wingfield B.D."/>
        </authorList>
    </citation>
    <scope>NUCLEOTIDE SEQUENCE [LARGE SCALE GENOMIC DNA]</scope>
    <source>
        <strain evidence="1 2">CBS 114723</strain>
    </source>
</reference>
<proteinExistence type="predicted"/>
<gene>
    <name evidence="1" type="ORF">CFIMG_001559RA</name>
</gene>
<dbReference type="Proteomes" id="UP000222788">
    <property type="component" value="Unassembled WGS sequence"/>
</dbReference>
<comment type="caution">
    <text evidence="1">The sequence shown here is derived from an EMBL/GenBank/DDBJ whole genome shotgun (WGS) entry which is preliminary data.</text>
</comment>
<protein>
    <submittedName>
        <fullName evidence="1">Uncharacterized protein</fullName>
    </submittedName>
</protein>
<dbReference type="InterPro" id="IPR054208">
    <property type="entry name" value="DUF6914"/>
</dbReference>
<organism evidence="1 2">
    <name type="scientific">Ceratocystis fimbriata CBS 114723</name>
    <dbReference type="NCBI Taxonomy" id="1035309"/>
    <lineage>
        <taxon>Eukaryota</taxon>
        <taxon>Fungi</taxon>
        <taxon>Dikarya</taxon>
        <taxon>Ascomycota</taxon>
        <taxon>Pezizomycotina</taxon>
        <taxon>Sordariomycetes</taxon>
        <taxon>Hypocreomycetidae</taxon>
        <taxon>Microascales</taxon>
        <taxon>Ceratocystidaceae</taxon>
        <taxon>Ceratocystis</taxon>
    </lineage>
</organism>